<proteinExistence type="predicted"/>
<dbReference type="AlphaFoldDB" id="A0A5F0KA52"/>
<feature type="transmembrane region" description="Helical" evidence="1">
    <location>
        <begin position="53"/>
        <end position="71"/>
    </location>
</feature>
<evidence type="ECO:0000256" key="1">
    <source>
        <dbReference type="SAM" id="Phobius"/>
    </source>
</evidence>
<accession>A0A5F0KA52</accession>
<feature type="transmembrane region" description="Helical" evidence="1">
    <location>
        <begin position="126"/>
        <end position="143"/>
    </location>
</feature>
<dbReference type="OrthoDB" id="8958423at2"/>
<reference evidence="3 5" key="1">
    <citation type="submission" date="2018-06" db="EMBL/GenBank/DDBJ databases">
        <title>Occurrence of a novel blaKPC-2- and qnrS2- harbouring IncP6 plasmid from Aeromonas taiwanensis isolates recovered from the river sediments.</title>
        <authorList>
            <person name="Zheng B."/>
            <person name="Yu X."/>
            <person name="Xiao Y."/>
        </authorList>
    </citation>
    <scope>NUCLEOTIDE SEQUENCE [LARGE SCALE GENOMIC DNA]</scope>
    <source>
        <strain evidence="2 4">1713</strain>
        <strain evidence="3 5">198</strain>
    </source>
</reference>
<feature type="transmembrane region" description="Helical" evidence="1">
    <location>
        <begin position="245"/>
        <end position="263"/>
    </location>
</feature>
<feature type="transmembrane region" description="Helical" evidence="1">
    <location>
        <begin position="15"/>
        <end position="41"/>
    </location>
</feature>
<name>A0A5F0KA52_9GAMM</name>
<comment type="caution">
    <text evidence="3">The sequence shown here is derived from an EMBL/GenBank/DDBJ whole genome shotgun (WGS) entry which is preliminary data.</text>
</comment>
<dbReference type="EMBL" id="QORK01000027">
    <property type="protein sequence ID" value="TFF78726.1"/>
    <property type="molecule type" value="Genomic_DNA"/>
</dbReference>
<evidence type="ECO:0000313" key="2">
    <source>
        <dbReference type="EMBL" id="TFF74476.1"/>
    </source>
</evidence>
<keyword evidence="1" id="KW-0472">Membrane</keyword>
<sequence>MHNLDRAVLRIGTGIGLSAGLCYGMGLPMPHLGVIIAWVVLCQPGEPIGLKKGALGGLLLLGIMVSGVLLVPLLTHYALASVLLVALMLYLLMQQGMAGKGAAAMLLTMAITVIPIAGLIEQRLAIAIAQMMGVGILVGVLVNRMAHALFPPMPVAASQKKTAHQPPEHPERLALRAVAIVLPIWLLALGNPAFYIPAVMKTVALAQQSTSLNARLAGQELVLSTLMGALLALALWMGLSLWPSLLMLVLMLVLMTLWVARRLVPLAASRFPPSFWSNAWITALILFGPAIEDSANGKDVWMAAAMRCGLYLLVAGYGWLCILLLEQWWPVGRPLAEAKLGE</sequence>
<dbReference type="Proteomes" id="UP000297720">
    <property type="component" value="Unassembled WGS sequence"/>
</dbReference>
<protein>
    <submittedName>
        <fullName evidence="3">DUF2955 domain-containing protein</fullName>
    </submittedName>
</protein>
<dbReference type="EMBL" id="QORL01000027">
    <property type="protein sequence ID" value="TFF74476.1"/>
    <property type="molecule type" value="Genomic_DNA"/>
</dbReference>
<feature type="transmembrane region" description="Helical" evidence="1">
    <location>
        <begin position="304"/>
        <end position="325"/>
    </location>
</feature>
<organism evidence="3 5">
    <name type="scientific">Aeromonas taiwanensis</name>
    <dbReference type="NCBI Taxonomy" id="633417"/>
    <lineage>
        <taxon>Bacteria</taxon>
        <taxon>Pseudomonadati</taxon>
        <taxon>Pseudomonadota</taxon>
        <taxon>Gammaproteobacteria</taxon>
        <taxon>Aeromonadales</taxon>
        <taxon>Aeromonadaceae</taxon>
        <taxon>Aeromonas</taxon>
    </lineage>
</organism>
<evidence type="ECO:0000313" key="5">
    <source>
        <dbReference type="Proteomes" id="UP000297914"/>
    </source>
</evidence>
<keyword evidence="1" id="KW-0812">Transmembrane</keyword>
<keyword evidence="4" id="KW-1185">Reference proteome</keyword>
<feature type="transmembrane region" description="Helical" evidence="1">
    <location>
        <begin position="173"/>
        <end position="196"/>
    </location>
</feature>
<dbReference type="Proteomes" id="UP000297914">
    <property type="component" value="Unassembled WGS sequence"/>
</dbReference>
<dbReference type="RefSeq" id="WP_134696106.1">
    <property type="nucleotide sequence ID" value="NZ_QORJ01000025.1"/>
</dbReference>
<gene>
    <name evidence="2" type="ORF">DRM93_13125</name>
    <name evidence="3" type="ORF">DRM94_13125</name>
</gene>
<feature type="transmembrane region" description="Helical" evidence="1">
    <location>
        <begin position="102"/>
        <end position="120"/>
    </location>
</feature>
<keyword evidence="1" id="KW-1133">Transmembrane helix</keyword>
<feature type="transmembrane region" description="Helical" evidence="1">
    <location>
        <begin position="216"/>
        <end position="238"/>
    </location>
</feature>
<evidence type="ECO:0000313" key="4">
    <source>
        <dbReference type="Proteomes" id="UP000297720"/>
    </source>
</evidence>
<evidence type="ECO:0000313" key="3">
    <source>
        <dbReference type="EMBL" id="TFF78726.1"/>
    </source>
</evidence>
<feature type="transmembrane region" description="Helical" evidence="1">
    <location>
        <begin position="275"/>
        <end position="292"/>
    </location>
</feature>